<dbReference type="Proteomes" id="UP000241769">
    <property type="component" value="Unassembled WGS sequence"/>
</dbReference>
<evidence type="ECO:0000256" key="2">
    <source>
        <dbReference type="ARBA" id="ARBA00022737"/>
    </source>
</evidence>
<dbReference type="AlphaFoldDB" id="A0A2P6N788"/>
<dbReference type="Pfam" id="PF13855">
    <property type="entry name" value="LRR_8"/>
    <property type="match status" value="1"/>
</dbReference>
<keyword evidence="2" id="KW-0677">Repeat</keyword>
<organism evidence="4 5">
    <name type="scientific">Planoprotostelium fungivorum</name>
    <dbReference type="NCBI Taxonomy" id="1890364"/>
    <lineage>
        <taxon>Eukaryota</taxon>
        <taxon>Amoebozoa</taxon>
        <taxon>Evosea</taxon>
        <taxon>Variosea</taxon>
        <taxon>Cavosteliida</taxon>
        <taxon>Cavosteliaceae</taxon>
        <taxon>Planoprotostelium</taxon>
    </lineage>
</organism>
<dbReference type="FunFam" id="3.80.10.10:FF:000383">
    <property type="entry name" value="Leucine-rich repeat receptor protein kinase EMS1"/>
    <property type="match status" value="1"/>
</dbReference>
<accession>A0A2P6N788</accession>
<sequence length="380" mass="42567">MRPTVLFVLFLCIAQGRALYPFSTSIPQLTQFFHDLHGEEWYNSTGWLQSSDPCDGKWYGINCTIIDDRSLFPIPIQVANISLEDNSLRGTITTKIPLVVYLNLASNNDISGNITSDSFWENTVYLDLSKNHLQGTIPDLSKFALLRYADLSSNYFDGPIEFSSTTSKLELLDLSNNRLKGVIPSNLGTAVNLQSLMLTNNQLFSTIPSSFCNLVSLQQMILSFNFLFGQIPSCIGDLTNMRDLELRSNNLQGYIPSSIYQLNQVLGKSLFQSVESDSAPNNSTNPLYFLDTLGTTTSALNGLVYCPPPWSLSGPIDDKEKECLRTANTACQAFRAQRRQQAQSEREQREIAECQATLVWRLGAEYMTVLDLMDVYINYG</sequence>
<protein>
    <submittedName>
        <fullName evidence="4">RHS repeat-associated core domain-containing protein</fullName>
    </submittedName>
</protein>
<comment type="caution">
    <text evidence="4">The sequence shown here is derived from an EMBL/GenBank/DDBJ whole genome shotgun (WGS) entry which is preliminary data.</text>
</comment>
<gene>
    <name evidence="4" type="ORF">PROFUN_12563</name>
</gene>
<evidence type="ECO:0000313" key="4">
    <source>
        <dbReference type="EMBL" id="PRP79809.1"/>
    </source>
</evidence>
<proteinExistence type="predicted"/>
<feature type="chain" id="PRO_5015203666" evidence="3">
    <location>
        <begin position="19"/>
        <end position="380"/>
    </location>
</feature>
<dbReference type="InterPro" id="IPR001611">
    <property type="entry name" value="Leu-rich_rpt"/>
</dbReference>
<dbReference type="InParanoid" id="A0A2P6N788"/>
<dbReference type="STRING" id="1890364.A0A2P6N788"/>
<dbReference type="PANTHER" id="PTHR48059">
    <property type="entry name" value="POLYGALACTURONASE INHIBITOR 1"/>
    <property type="match status" value="1"/>
</dbReference>
<dbReference type="SUPFAM" id="SSF52058">
    <property type="entry name" value="L domain-like"/>
    <property type="match status" value="1"/>
</dbReference>
<keyword evidence="5" id="KW-1185">Reference proteome</keyword>
<dbReference type="OrthoDB" id="26095at2759"/>
<dbReference type="Pfam" id="PF00560">
    <property type="entry name" value="LRR_1"/>
    <property type="match status" value="1"/>
</dbReference>
<dbReference type="EMBL" id="MDYQ01000170">
    <property type="protein sequence ID" value="PRP79809.1"/>
    <property type="molecule type" value="Genomic_DNA"/>
</dbReference>
<name>A0A2P6N788_9EUKA</name>
<feature type="signal peptide" evidence="3">
    <location>
        <begin position="1"/>
        <end position="18"/>
    </location>
</feature>
<keyword evidence="3" id="KW-0732">Signal</keyword>
<dbReference type="Gene3D" id="3.80.10.10">
    <property type="entry name" value="Ribonuclease Inhibitor"/>
    <property type="match status" value="2"/>
</dbReference>
<dbReference type="PANTHER" id="PTHR48059:SF30">
    <property type="entry name" value="OS06G0587000 PROTEIN"/>
    <property type="match status" value="1"/>
</dbReference>
<evidence type="ECO:0000313" key="5">
    <source>
        <dbReference type="Proteomes" id="UP000241769"/>
    </source>
</evidence>
<dbReference type="InterPro" id="IPR051848">
    <property type="entry name" value="PGIP"/>
</dbReference>
<evidence type="ECO:0000256" key="3">
    <source>
        <dbReference type="SAM" id="SignalP"/>
    </source>
</evidence>
<reference evidence="4 5" key="1">
    <citation type="journal article" date="2018" name="Genome Biol. Evol.">
        <title>Multiple Roots of Fruiting Body Formation in Amoebozoa.</title>
        <authorList>
            <person name="Hillmann F."/>
            <person name="Forbes G."/>
            <person name="Novohradska S."/>
            <person name="Ferling I."/>
            <person name="Riege K."/>
            <person name="Groth M."/>
            <person name="Westermann M."/>
            <person name="Marz M."/>
            <person name="Spaller T."/>
            <person name="Winckler T."/>
            <person name="Schaap P."/>
            <person name="Glockner G."/>
        </authorList>
    </citation>
    <scope>NUCLEOTIDE SEQUENCE [LARGE SCALE GENOMIC DNA]</scope>
    <source>
        <strain evidence="4 5">Jena</strain>
    </source>
</reference>
<comment type="subcellular location">
    <subcellularLocation>
        <location evidence="1">Cell envelope</location>
    </subcellularLocation>
</comment>
<dbReference type="InterPro" id="IPR032675">
    <property type="entry name" value="LRR_dom_sf"/>
</dbReference>
<evidence type="ECO:0000256" key="1">
    <source>
        <dbReference type="ARBA" id="ARBA00004196"/>
    </source>
</evidence>